<reference evidence="2" key="1">
    <citation type="submission" date="2021-06" db="EMBL/GenBank/DDBJ databases">
        <authorList>
            <person name="Kallberg Y."/>
            <person name="Tangrot J."/>
            <person name="Rosling A."/>
        </authorList>
    </citation>
    <scope>NUCLEOTIDE SEQUENCE</scope>
    <source>
        <strain evidence="2">FL966</strain>
    </source>
</reference>
<evidence type="ECO:0000313" key="3">
    <source>
        <dbReference type="Proteomes" id="UP000789759"/>
    </source>
</evidence>
<proteinExistence type="predicted"/>
<comment type="caution">
    <text evidence="2">The sequence shown here is derived from an EMBL/GenBank/DDBJ whole genome shotgun (WGS) entry which is preliminary data.</text>
</comment>
<feature type="non-terminal residue" evidence="2">
    <location>
        <position position="1"/>
    </location>
</feature>
<protein>
    <submittedName>
        <fullName evidence="2">24789_t:CDS:1</fullName>
    </submittedName>
</protein>
<sequence>ISIEVNGSENDLIFNFKKALDKKREIGVEEDKSHNNVDNKNDQNNENDQNNKSD</sequence>
<feature type="region of interest" description="Disordered" evidence="1">
    <location>
        <begin position="27"/>
        <end position="54"/>
    </location>
</feature>
<keyword evidence="3" id="KW-1185">Reference proteome</keyword>
<accession>A0A9N9JVT3</accession>
<gene>
    <name evidence="2" type="ORF">CPELLU_LOCUS17620</name>
</gene>
<dbReference type="OrthoDB" id="10523978at2759"/>
<name>A0A9N9JVT3_9GLOM</name>
<evidence type="ECO:0000313" key="2">
    <source>
        <dbReference type="EMBL" id="CAG8799862.1"/>
    </source>
</evidence>
<evidence type="ECO:0000256" key="1">
    <source>
        <dbReference type="SAM" id="MobiDB-lite"/>
    </source>
</evidence>
<dbReference type="EMBL" id="CAJVQA010030687">
    <property type="protein sequence ID" value="CAG8799862.1"/>
    <property type="molecule type" value="Genomic_DNA"/>
</dbReference>
<organism evidence="2 3">
    <name type="scientific">Cetraspora pellucida</name>
    <dbReference type="NCBI Taxonomy" id="1433469"/>
    <lineage>
        <taxon>Eukaryota</taxon>
        <taxon>Fungi</taxon>
        <taxon>Fungi incertae sedis</taxon>
        <taxon>Mucoromycota</taxon>
        <taxon>Glomeromycotina</taxon>
        <taxon>Glomeromycetes</taxon>
        <taxon>Diversisporales</taxon>
        <taxon>Gigasporaceae</taxon>
        <taxon>Cetraspora</taxon>
    </lineage>
</organism>
<dbReference type="AlphaFoldDB" id="A0A9N9JVT3"/>
<dbReference type="Proteomes" id="UP000789759">
    <property type="component" value="Unassembled WGS sequence"/>
</dbReference>